<keyword evidence="2" id="KW-1185">Reference proteome</keyword>
<dbReference type="Proteomes" id="UP000594263">
    <property type="component" value="Unplaced"/>
</dbReference>
<name>A0A7N0ZZJ4_KALFE</name>
<dbReference type="AlphaFoldDB" id="A0A7N0ZZJ4"/>
<reference evidence="1" key="1">
    <citation type="submission" date="2021-01" db="UniProtKB">
        <authorList>
            <consortium name="EnsemblPlants"/>
        </authorList>
    </citation>
    <scope>IDENTIFICATION</scope>
</reference>
<sequence length="90" mass="10105">MEQKCHGSAKRTLRTTGLNCSRISSTLLVIRSVLALTTPFWLYTHLPLAITSAAEAGYFHVALSDPHLSPYEVSIFNFWIAHMLNLPVNY</sequence>
<evidence type="ECO:0000313" key="2">
    <source>
        <dbReference type="Proteomes" id="UP000594263"/>
    </source>
</evidence>
<evidence type="ECO:0000313" key="1">
    <source>
        <dbReference type="EnsemblPlants" id="Kaladp0059s0092.1.v1.1.CDS.1"/>
    </source>
</evidence>
<proteinExistence type="predicted"/>
<dbReference type="EnsemblPlants" id="Kaladp0059s0092.1.v1.1">
    <property type="protein sequence ID" value="Kaladp0059s0092.1.v1.1.CDS.1"/>
    <property type="gene ID" value="Kaladp0059s0092.v1.1"/>
</dbReference>
<accession>A0A7N0ZZJ4</accession>
<dbReference type="Gramene" id="Kaladp0059s0092.1.v1.1">
    <property type="protein sequence ID" value="Kaladp0059s0092.1.v1.1.CDS.1"/>
    <property type="gene ID" value="Kaladp0059s0092.v1.1"/>
</dbReference>
<protein>
    <submittedName>
        <fullName evidence="1">Uncharacterized protein</fullName>
    </submittedName>
</protein>
<organism evidence="1 2">
    <name type="scientific">Kalanchoe fedtschenkoi</name>
    <name type="common">Lavender scallops</name>
    <name type="synonym">South American air plant</name>
    <dbReference type="NCBI Taxonomy" id="63787"/>
    <lineage>
        <taxon>Eukaryota</taxon>
        <taxon>Viridiplantae</taxon>
        <taxon>Streptophyta</taxon>
        <taxon>Embryophyta</taxon>
        <taxon>Tracheophyta</taxon>
        <taxon>Spermatophyta</taxon>
        <taxon>Magnoliopsida</taxon>
        <taxon>eudicotyledons</taxon>
        <taxon>Gunneridae</taxon>
        <taxon>Pentapetalae</taxon>
        <taxon>Saxifragales</taxon>
        <taxon>Crassulaceae</taxon>
        <taxon>Kalanchoe</taxon>
    </lineage>
</organism>